<feature type="transmembrane region" description="Helical" evidence="6">
    <location>
        <begin position="21"/>
        <end position="41"/>
    </location>
</feature>
<dbReference type="PANTHER" id="PTHR30168">
    <property type="entry name" value="PUTATIVE MEMBRANE PROTEIN YPFJ"/>
    <property type="match status" value="1"/>
</dbReference>
<dbReference type="RefSeq" id="WP_368497574.1">
    <property type="nucleotide sequence ID" value="NZ_CP162511.1"/>
</dbReference>
<dbReference type="GO" id="GO:0016020">
    <property type="term" value="C:membrane"/>
    <property type="evidence" value="ECO:0007669"/>
    <property type="project" value="UniProtKB-SubCell"/>
</dbReference>
<dbReference type="Pfam" id="PF04228">
    <property type="entry name" value="Zn_peptidase"/>
    <property type="match status" value="1"/>
</dbReference>
<organism evidence="7">
    <name type="scientific">Herbiconiux sp. A18JL235</name>
    <dbReference type="NCBI Taxonomy" id="3152363"/>
    <lineage>
        <taxon>Bacteria</taxon>
        <taxon>Bacillati</taxon>
        <taxon>Actinomycetota</taxon>
        <taxon>Actinomycetes</taxon>
        <taxon>Micrococcales</taxon>
        <taxon>Microbacteriaceae</taxon>
        <taxon>Herbiconiux</taxon>
    </lineage>
</organism>
<dbReference type="AlphaFoldDB" id="A0AB39BFN6"/>
<keyword evidence="4 6" id="KW-0472">Membrane</keyword>
<evidence type="ECO:0000256" key="5">
    <source>
        <dbReference type="SAM" id="MobiDB-lite"/>
    </source>
</evidence>
<evidence type="ECO:0000256" key="4">
    <source>
        <dbReference type="ARBA" id="ARBA00023136"/>
    </source>
</evidence>
<sequence>MTFRPDAKLDSGKVSRRGRTAAIGGGGAVVVIGLVLLSQLVGVDLTGFAGLLGGDQGSSQSQNEQALDCDTGADANSNTDCLVVGAANSLDAYWPGAASALGVSYTSPRDVVLFEQQTSTGCGQASSAVGPFYCPPDQTIYLDTSFFGELRDRFGASGGSLSQMYVIAHEWGHHIQQLSGTLDRIDHSATGPGSDAVRSELQADCYAGTWVKSASTTPDANGTPFLEPVTDEQIADALNAASVIGDDRIQQGSTGQVNPESWTHGSSESRQKWFGVGLASGPAACDTFSIDASQL</sequence>
<comment type="subcellular location">
    <subcellularLocation>
        <location evidence="1">Membrane</location>
        <topology evidence="1">Single-pass membrane protein</topology>
    </subcellularLocation>
</comment>
<proteinExistence type="predicted"/>
<feature type="compositionally biased region" description="Polar residues" evidence="5">
    <location>
        <begin position="250"/>
        <end position="268"/>
    </location>
</feature>
<evidence type="ECO:0000256" key="1">
    <source>
        <dbReference type="ARBA" id="ARBA00004167"/>
    </source>
</evidence>
<evidence type="ECO:0000256" key="6">
    <source>
        <dbReference type="SAM" id="Phobius"/>
    </source>
</evidence>
<name>A0AB39BFN6_9MICO</name>
<protein>
    <submittedName>
        <fullName evidence="7">Neutral zinc metallopeptidase</fullName>
    </submittedName>
</protein>
<dbReference type="InterPro" id="IPR007343">
    <property type="entry name" value="Uncharacterised_pept_Zn_put"/>
</dbReference>
<dbReference type="EMBL" id="CP162511">
    <property type="protein sequence ID" value="XDI05190.1"/>
    <property type="molecule type" value="Genomic_DNA"/>
</dbReference>
<accession>A0AB39BFN6</accession>
<keyword evidence="2 6" id="KW-0812">Transmembrane</keyword>
<reference evidence="7" key="1">
    <citation type="submission" date="2024-05" db="EMBL/GenBank/DDBJ databases">
        <title>Herbiconiux sp. A18JL235.</title>
        <authorList>
            <person name="Zhang G."/>
        </authorList>
    </citation>
    <scope>NUCLEOTIDE SEQUENCE</scope>
    <source>
        <strain evidence="7">A18JL235</strain>
    </source>
</reference>
<gene>
    <name evidence="7" type="ORF">ABFY20_18005</name>
</gene>
<evidence type="ECO:0000313" key="7">
    <source>
        <dbReference type="EMBL" id="XDI05190.1"/>
    </source>
</evidence>
<keyword evidence="3 6" id="KW-1133">Transmembrane helix</keyword>
<dbReference type="PANTHER" id="PTHR30168:SF0">
    <property type="entry name" value="INNER MEMBRANE PROTEIN"/>
    <property type="match status" value="1"/>
</dbReference>
<evidence type="ECO:0000256" key="2">
    <source>
        <dbReference type="ARBA" id="ARBA00022692"/>
    </source>
</evidence>
<evidence type="ECO:0000256" key="3">
    <source>
        <dbReference type="ARBA" id="ARBA00022989"/>
    </source>
</evidence>
<feature type="region of interest" description="Disordered" evidence="5">
    <location>
        <begin position="249"/>
        <end position="269"/>
    </location>
</feature>